<proteinExistence type="predicted"/>
<name>A0A0D2KC38_9EURO</name>
<feature type="transmembrane region" description="Helical" evidence="1">
    <location>
        <begin position="116"/>
        <end position="138"/>
    </location>
</feature>
<keyword evidence="3" id="KW-1185">Reference proteome</keyword>
<protein>
    <submittedName>
        <fullName evidence="2">Uncharacterized protein</fullName>
    </submittedName>
</protein>
<keyword evidence="1" id="KW-1133">Transmembrane helix</keyword>
<gene>
    <name evidence="2" type="ORF">Z520_09988</name>
</gene>
<keyword evidence="1" id="KW-0472">Membrane</keyword>
<evidence type="ECO:0000256" key="1">
    <source>
        <dbReference type="SAM" id="Phobius"/>
    </source>
</evidence>
<organism evidence="2 3">
    <name type="scientific">Fonsecaea multimorphosa CBS 102226</name>
    <dbReference type="NCBI Taxonomy" id="1442371"/>
    <lineage>
        <taxon>Eukaryota</taxon>
        <taxon>Fungi</taxon>
        <taxon>Dikarya</taxon>
        <taxon>Ascomycota</taxon>
        <taxon>Pezizomycotina</taxon>
        <taxon>Eurotiomycetes</taxon>
        <taxon>Chaetothyriomycetidae</taxon>
        <taxon>Chaetothyriales</taxon>
        <taxon>Herpotrichiellaceae</taxon>
        <taxon>Fonsecaea</taxon>
    </lineage>
</organism>
<sequence length="751" mass="83465">MAAALVPTASVYQGVWTDWSEGKIWGLTLTLCPTHATILTNALAVFVTVCGIQLWNIIRSSIDRFGTPSQPEMLTPQLRRQKTVLRNADSGPITTAERLLYIAWKYRRTSTGKPSLRAYSFGMFAIIFAILSWAAGIFSNRAISTGSTNGPWQVLSRSNRCGVWNQTYFNIVNGVDLSTEDNFDEIIQYTAKRGQDVQLSFEYAQQCYFAQSPTDTMSSTCNTFKTSSLDRTVANGTCPFQIQSCLEGSNAIVLETDQIDSHVDLGINAKPKDRLKYSRRTTCAVLDGTDHIKGWNGTIVNSSSPRPAPDTAYAYYGPSLYKGTEWTYAYSNFASFFDNFSAQVTLPYQLDSEMAFAIADPQYSTSDFQPIEQLVRYDADVSLLFLSYTGMYLGEVDDPWFSAHNGAWFGSSFPFYLQTRYARDLVISTLGCTEQYKFCTNDGVCTDFLGFDQVQNVAAFNAALTPHQNATFNRILFALSTSNLRSLVQELALTTNPLLASNETYSGDSGAWVSKALPEYQWKLELEFYYAITMAHLQRTIFEWATGSIAPTPAPQDVEYILRPTLEQDVWFCNNMILQSTVYQSFSLVVIILIVIFGTLILITATFMSRCSTELDDDDVLEDGISLRPEPSPRGNISQSRRSDLLEAFELTYMEPVPNGQRVSSATLPPEDRGFSILSYQENFGSSQIRPEAPPRLSGDSWMAISLNEDGALAPEAPRQTKCCDLGEPQLLPPPAAHLAVSSAEHPMNGP</sequence>
<feature type="transmembrane region" description="Helical" evidence="1">
    <location>
        <begin position="582"/>
        <end position="603"/>
    </location>
</feature>
<dbReference type="VEuPathDB" id="FungiDB:Z520_09988"/>
<dbReference type="EMBL" id="KN848088">
    <property type="protein sequence ID" value="KIX94278.1"/>
    <property type="molecule type" value="Genomic_DNA"/>
</dbReference>
<dbReference type="OrthoDB" id="3540210at2759"/>
<dbReference type="RefSeq" id="XP_016628401.1">
    <property type="nucleotide sequence ID" value="XM_016780482.1"/>
</dbReference>
<keyword evidence="1" id="KW-0812">Transmembrane</keyword>
<evidence type="ECO:0000313" key="3">
    <source>
        <dbReference type="Proteomes" id="UP000053411"/>
    </source>
</evidence>
<dbReference type="Proteomes" id="UP000053411">
    <property type="component" value="Unassembled WGS sequence"/>
</dbReference>
<dbReference type="AlphaFoldDB" id="A0A0D2KC38"/>
<accession>A0A0D2KC38</accession>
<evidence type="ECO:0000313" key="2">
    <source>
        <dbReference type="EMBL" id="KIX94278.1"/>
    </source>
</evidence>
<reference evidence="2 3" key="1">
    <citation type="submission" date="2015-01" db="EMBL/GenBank/DDBJ databases">
        <title>The Genome Sequence of Fonsecaea multimorphosa CBS 102226.</title>
        <authorList>
            <consortium name="The Broad Institute Genomics Platform"/>
            <person name="Cuomo C."/>
            <person name="de Hoog S."/>
            <person name="Gorbushina A."/>
            <person name="Stielow B."/>
            <person name="Teixiera M."/>
            <person name="Abouelleil A."/>
            <person name="Chapman S.B."/>
            <person name="Priest M."/>
            <person name="Young S.K."/>
            <person name="Wortman J."/>
            <person name="Nusbaum C."/>
            <person name="Birren B."/>
        </authorList>
    </citation>
    <scope>NUCLEOTIDE SEQUENCE [LARGE SCALE GENOMIC DNA]</scope>
    <source>
        <strain evidence="2 3">CBS 102226</strain>
    </source>
</reference>
<dbReference type="GeneID" id="27715734"/>
<feature type="transmembrane region" description="Helical" evidence="1">
    <location>
        <begin position="38"/>
        <end position="58"/>
    </location>
</feature>